<reference evidence="9" key="1">
    <citation type="submission" date="2025-08" db="UniProtKB">
        <authorList>
            <consortium name="RefSeq"/>
        </authorList>
    </citation>
    <scope>IDENTIFICATION</scope>
    <source>
        <tissue evidence="9">Total insect</tissue>
    </source>
</reference>
<feature type="chain" id="PRO_5027545499" description="beta-glucosidase" evidence="7">
    <location>
        <begin position="18"/>
        <end position="192"/>
    </location>
</feature>
<dbReference type="GeneID" id="117644977"/>
<dbReference type="EC" id="3.2.1.21" evidence="2"/>
<dbReference type="OrthoDB" id="65569at2759"/>
<sequence>MLLINSIFSISVGSVTADIPFAHVAFDGLRQGESNDLLFYKIEPDALRMAILWTWQKYKRPLLVTENGLGDAMHLGKHDEMRAAYHSAYLRTLVKTVKDFSVDIIGYCAWSLIDSFEWSAGYKRPFGLVHVDYEHGTLDRSLKDSSSFWIEMAETGVVPLAREPTSSTPSSNSPAAAIWTLALSVFLTLFRH</sequence>
<dbReference type="SUPFAM" id="SSF51445">
    <property type="entry name" value="(Trans)glycosidases"/>
    <property type="match status" value="1"/>
</dbReference>
<dbReference type="InterPro" id="IPR017853">
    <property type="entry name" value="GH"/>
</dbReference>
<organism evidence="9">
    <name type="scientific">Thrips palmi</name>
    <name type="common">Melon thrips</name>
    <dbReference type="NCBI Taxonomy" id="161013"/>
    <lineage>
        <taxon>Eukaryota</taxon>
        <taxon>Metazoa</taxon>
        <taxon>Ecdysozoa</taxon>
        <taxon>Arthropoda</taxon>
        <taxon>Hexapoda</taxon>
        <taxon>Insecta</taxon>
        <taxon>Pterygota</taxon>
        <taxon>Neoptera</taxon>
        <taxon>Paraneoptera</taxon>
        <taxon>Thysanoptera</taxon>
        <taxon>Terebrantia</taxon>
        <taxon>Thripoidea</taxon>
        <taxon>Thripidae</taxon>
        <taxon>Thrips</taxon>
    </lineage>
</organism>
<feature type="active site" description="Nucleophile" evidence="5">
    <location>
        <position position="66"/>
    </location>
</feature>
<evidence type="ECO:0000256" key="1">
    <source>
        <dbReference type="ARBA" id="ARBA00010838"/>
    </source>
</evidence>
<feature type="signal peptide" evidence="7">
    <location>
        <begin position="1"/>
        <end position="17"/>
    </location>
</feature>
<dbReference type="Proteomes" id="UP000515158">
    <property type="component" value="Unplaced"/>
</dbReference>
<evidence type="ECO:0000313" key="9">
    <source>
        <dbReference type="RefSeq" id="XP_034240731.1"/>
    </source>
</evidence>
<evidence type="ECO:0000256" key="3">
    <source>
        <dbReference type="ARBA" id="ARBA00022801"/>
    </source>
</evidence>
<protein>
    <recommendedName>
        <fullName evidence="2">beta-glucosidase</fullName>
        <ecNumber evidence="2">3.2.1.21</ecNumber>
    </recommendedName>
</protein>
<dbReference type="AlphaFoldDB" id="A0A6P8YUD4"/>
<dbReference type="Gene3D" id="3.20.20.80">
    <property type="entry name" value="Glycosidases"/>
    <property type="match status" value="1"/>
</dbReference>
<keyword evidence="3" id="KW-0378">Hydrolase</keyword>
<accession>A0A6P8YUD4</accession>
<evidence type="ECO:0000256" key="5">
    <source>
        <dbReference type="PROSITE-ProRule" id="PRU10055"/>
    </source>
</evidence>
<keyword evidence="7" id="KW-0732">Signal</keyword>
<dbReference type="InterPro" id="IPR001360">
    <property type="entry name" value="Glyco_hydro_1"/>
</dbReference>
<dbReference type="RefSeq" id="XP_034240731.1">
    <property type="nucleotide sequence ID" value="XM_034384840.1"/>
</dbReference>
<gene>
    <name evidence="9" type="primary">LOC117644977</name>
</gene>
<dbReference type="PANTHER" id="PTHR10353">
    <property type="entry name" value="GLYCOSYL HYDROLASE"/>
    <property type="match status" value="1"/>
</dbReference>
<dbReference type="GO" id="GO:0005975">
    <property type="term" value="P:carbohydrate metabolic process"/>
    <property type="evidence" value="ECO:0007669"/>
    <property type="project" value="InterPro"/>
</dbReference>
<dbReference type="GO" id="GO:0008422">
    <property type="term" value="F:beta-glucosidase activity"/>
    <property type="evidence" value="ECO:0007669"/>
    <property type="project" value="TreeGrafter"/>
</dbReference>
<keyword evidence="4" id="KW-0326">Glycosidase</keyword>
<evidence type="ECO:0000256" key="6">
    <source>
        <dbReference type="RuleBase" id="RU003690"/>
    </source>
</evidence>
<dbReference type="KEGG" id="tpal:117644977"/>
<dbReference type="PROSITE" id="PS00572">
    <property type="entry name" value="GLYCOSYL_HYDROL_F1_1"/>
    <property type="match status" value="1"/>
</dbReference>
<evidence type="ECO:0000313" key="8">
    <source>
        <dbReference type="Proteomes" id="UP000515158"/>
    </source>
</evidence>
<dbReference type="InterPro" id="IPR018120">
    <property type="entry name" value="Glyco_hydro_1_AS"/>
</dbReference>
<evidence type="ECO:0000256" key="2">
    <source>
        <dbReference type="ARBA" id="ARBA00012744"/>
    </source>
</evidence>
<dbReference type="Pfam" id="PF00232">
    <property type="entry name" value="Glyco_hydro_1"/>
    <property type="match status" value="1"/>
</dbReference>
<name>A0A6P8YUD4_THRPL</name>
<evidence type="ECO:0000256" key="7">
    <source>
        <dbReference type="SAM" id="SignalP"/>
    </source>
</evidence>
<proteinExistence type="inferred from homology"/>
<comment type="similarity">
    <text evidence="1 6">Belongs to the glycosyl hydrolase 1 family.</text>
</comment>
<keyword evidence="8" id="KW-1185">Reference proteome</keyword>
<evidence type="ECO:0000256" key="4">
    <source>
        <dbReference type="ARBA" id="ARBA00023295"/>
    </source>
</evidence>
<dbReference type="PRINTS" id="PR00131">
    <property type="entry name" value="GLHYDRLASE1"/>
</dbReference>
<dbReference type="PANTHER" id="PTHR10353:SF36">
    <property type="entry name" value="LP05116P"/>
    <property type="match status" value="1"/>
</dbReference>
<dbReference type="InParanoid" id="A0A6P8YUD4"/>